<dbReference type="UniPathway" id="UPA00574">
    <property type="reaction ID" value="UER00633"/>
</dbReference>
<comment type="subcellular location">
    <subcellularLocation>
        <location evidence="1">Cytoplasm</location>
    </subcellularLocation>
</comment>
<organism evidence="12 13">
    <name type="scientific">Paraphotobacterium marinum</name>
    <dbReference type="NCBI Taxonomy" id="1755811"/>
    <lineage>
        <taxon>Bacteria</taxon>
        <taxon>Pseudomonadati</taxon>
        <taxon>Pseudomonadota</taxon>
        <taxon>Gammaproteobacteria</taxon>
        <taxon>Vibrionales</taxon>
        <taxon>Vibrionaceae</taxon>
        <taxon>Paraphotobacterium</taxon>
    </lineage>
</organism>
<evidence type="ECO:0000256" key="9">
    <source>
        <dbReference type="ARBA" id="ARBA00048447"/>
    </source>
</evidence>
<keyword evidence="7 10" id="KW-0328">Glycosyltransferase</keyword>
<evidence type="ECO:0000256" key="1">
    <source>
        <dbReference type="ARBA" id="ARBA00004496"/>
    </source>
</evidence>
<dbReference type="GO" id="GO:0004850">
    <property type="term" value="F:uridine phosphorylase activity"/>
    <property type="evidence" value="ECO:0007669"/>
    <property type="project" value="UniProtKB-EC"/>
</dbReference>
<evidence type="ECO:0000256" key="3">
    <source>
        <dbReference type="ARBA" id="ARBA00010456"/>
    </source>
</evidence>
<dbReference type="PANTHER" id="PTHR43691:SF11">
    <property type="entry name" value="FI09636P-RELATED"/>
    <property type="match status" value="1"/>
</dbReference>
<evidence type="ECO:0000313" key="13">
    <source>
        <dbReference type="Proteomes" id="UP000242175"/>
    </source>
</evidence>
<dbReference type="InterPro" id="IPR000845">
    <property type="entry name" value="Nucleoside_phosphorylase_d"/>
</dbReference>
<evidence type="ECO:0000256" key="7">
    <source>
        <dbReference type="ARBA" id="ARBA00022676"/>
    </source>
</evidence>
<evidence type="ECO:0000313" key="12">
    <source>
        <dbReference type="EMBL" id="ASK79299.1"/>
    </source>
</evidence>
<keyword evidence="13" id="KW-1185">Reference proteome</keyword>
<accession>A0A220VG44</accession>
<proteinExistence type="inferred from homology"/>
<dbReference type="RefSeq" id="WP_089074207.1">
    <property type="nucleotide sequence ID" value="NZ_CBCSAM010000002.1"/>
</dbReference>
<reference evidence="12 13" key="1">
    <citation type="journal article" date="2016" name="Int. J. Syst. Evol. Microbiol.">
        <title>Paraphotobacterium marinum gen. nov., sp. nov., a member of the family Vibrionaceae, isolated from surface seawater.</title>
        <authorList>
            <person name="Huang Z."/>
            <person name="Dong C."/>
            <person name="Shao Z."/>
        </authorList>
    </citation>
    <scope>NUCLEOTIDE SEQUENCE [LARGE SCALE GENOMIC DNA]</scope>
    <source>
        <strain evidence="12 13">NSCS20N07D</strain>
    </source>
</reference>
<dbReference type="KEGG" id="pmai:CF386_09535"/>
<dbReference type="InterPro" id="IPR018016">
    <property type="entry name" value="Nucleoside_phosphorylase_CS"/>
</dbReference>
<evidence type="ECO:0000256" key="4">
    <source>
        <dbReference type="ARBA" id="ARBA00011888"/>
    </source>
</evidence>
<comment type="pathway">
    <text evidence="2 10">Pyrimidine metabolism; UMP biosynthesis via salvage pathway; uracil from uridine (phosphorylase route): step 1/1.</text>
</comment>
<dbReference type="PROSITE" id="PS01232">
    <property type="entry name" value="PNP_UDP_1"/>
    <property type="match status" value="1"/>
</dbReference>
<evidence type="ECO:0000256" key="8">
    <source>
        <dbReference type="ARBA" id="ARBA00022679"/>
    </source>
</evidence>
<protein>
    <recommendedName>
        <fullName evidence="5 10">Uridine phosphorylase</fullName>
        <ecNumber evidence="4 10">2.4.2.3</ecNumber>
    </recommendedName>
</protein>
<dbReference type="GO" id="GO:0005829">
    <property type="term" value="C:cytosol"/>
    <property type="evidence" value="ECO:0007669"/>
    <property type="project" value="TreeGrafter"/>
</dbReference>
<comment type="similarity">
    <text evidence="3 10">Belongs to the PNP/UDP phosphorylase family.</text>
</comment>
<name>A0A220VG44_9GAMM</name>
<dbReference type="PANTHER" id="PTHR43691">
    <property type="entry name" value="URIDINE PHOSPHORYLASE"/>
    <property type="match status" value="1"/>
</dbReference>
<comment type="catalytic activity">
    <reaction evidence="9 10">
        <text>uridine + phosphate = alpha-D-ribose 1-phosphate + uracil</text>
        <dbReference type="Rhea" id="RHEA:24388"/>
        <dbReference type="ChEBI" id="CHEBI:16704"/>
        <dbReference type="ChEBI" id="CHEBI:17568"/>
        <dbReference type="ChEBI" id="CHEBI:43474"/>
        <dbReference type="ChEBI" id="CHEBI:57720"/>
        <dbReference type="EC" id="2.4.2.3"/>
    </reaction>
</comment>
<dbReference type="NCBIfam" id="NF008383">
    <property type="entry name" value="PRK11178.1"/>
    <property type="match status" value="1"/>
</dbReference>
<dbReference type="InterPro" id="IPR035994">
    <property type="entry name" value="Nucleoside_phosphorylase_sf"/>
</dbReference>
<sequence length="260" mass="28465">MDIKNDHVFHLGVNKASLKGARIAILPGDPARAKKISSKLNSPSFINHSREFCVYTGFIENTPIIVCSTGIGGPSTSIVVEELATLGVNSFLRVGTTGAIQPHISVGDVIITTASIRLDGASKHYAPLEYPAVSDFYILRAMEEATKELNINCHMGITASSDTFYPGQERYDTFSGYIIKDYVGSMEQWKNLRALNYEMESATLLTMCSSLGLRAGCLSGVLVNRNSDEIPSKDMLNQIEEQTINAIIKSTKNYIKMNIT</sequence>
<keyword evidence="8 10" id="KW-0808">Transferase</keyword>
<dbReference type="EMBL" id="CP022356">
    <property type="protein sequence ID" value="ASK79299.1"/>
    <property type="molecule type" value="Genomic_DNA"/>
</dbReference>
<dbReference type="NCBIfam" id="TIGR01718">
    <property type="entry name" value="Uridine-psphlse"/>
    <property type="match status" value="1"/>
</dbReference>
<evidence type="ECO:0000256" key="5">
    <source>
        <dbReference type="ARBA" id="ARBA00021980"/>
    </source>
</evidence>
<comment type="function">
    <text evidence="10">Catalyzes the reversible phosphorylytic cleavage of uridine to uracil and ribose-1-phosphate.</text>
</comment>
<evidence type="ECO:0000256" key="6">
    <source>
        <dbReference type="ARBA" id="ARBA00022490"/>
    </source>
</evidence>
<dbReference type="SUPFAM" id="SSF53167">
    <property type="entry name" value="Purine and uridine phosphorylases"/>
    <property type="match status" value="1"/>
</dbReference>
<dbReference type="Pfam" id="PF01048">
    <property type="entry name" value="PNP_UDP_1"/>
    <property type="match status" value="1"/>
</dbReference>
<evidence type="ECO:0000256" key="2">
    <source>
        <dbReference type="ARBA" id="ARBA00004825"/>
    </source>
</evidence>
<dbReference type="Gene3D" id="3.40.50.1580">
    <property type="entry name" value="Nucleoside phosphorylase domain"/>
    <property type="match status" value="1"/>
</dbReference>
<dbReference type="CDD" id="cd17767">
    <property type="entry name" value="UP_EcUdp-like"/>
    <property type="match status" value="1"/>
</dbReference>
<dbReference type="InterPro" id="IPR010058">
    <property type="entry name" value="Uridine_phosphorylase"/>
</dbReference>
<keyword evidence="6" id="KW-0963">Cytoplasm</keyword>
<dbReference type="GO" id="GO:0009166">
    <property type="term" value="P:nucleotide catabolic process"/>
    <property type="evidence" value="ECO:0007669"/>
    <property type="project" value="InterPro"/>
</dbReference>
<dbReference type="Proteomes" id="UP000242175">
    <property type="component" value="Chromosome small"/>
</dbReference>
<feature type="domain" description="Nucleoside phosphorylase" evidence="11">
    <location>
        <begin position="22"/>
        <end position="228"/>
    </location>
</feature>
<dbReference type="GO" id="GO:0044206">
    <property type="term" value="P:UMP salvage"/>
    <property type="evidence" value="ECO:0007669"/>
    <property type="project" value="UniProtKB-UniPathway"/>
</dbReference>
<evidence type="ECO:0000256" key="10">
    <source>
        <dbReference type="RuleBase" id="RU361131"/>
    </source>
</evidence>
<dbReference type="GO" id="GO:0009164">
    <property type="term" value="P:nucleoside catabolic process"/>
    <property type="evidence" value="ECO:0007669"/>
    <property type="project" value="UniProtKB-ARBA"/>
</dbReference>
<gene>
    <name evidence="12" type="ORF">CF386_09535</name>
</gene>
<evidence type="ECO:0000259" key="11">
    <source>
        <dbReference type="Pfam" id="PF01048"/>
    </source>
</evidence>
<dbReference type="AlphaFoldDB" id="A0A220VG44"/>
<dbReference type="EC" id="2.4.2.3" evidence="4 10"/>